<organism evidence="2 3">
    <name type="scientific">Kroppenstedtia pulmonis</name>
    <dbReference type="NCBI Taxonomy" id="1380685"/>
    <lineage>
        <taxon>Bacteria</taxon>
        <taxon>Bacillati</taxon>
        <taxon>Bacillota</taxon>
        <taxon>Bacilli</taxon>
        <taxon>Bacillales</taxon>
        <taxon>Thermoactinomycetaceae</taxon>
        <taxon>Kroppenstedtia</taxon>
    </lineage>
</organism>
<evidence type="ECO:0000256" key="1">
    <source>
        <dbReference type="SAM" id="Phobius"/>
    </source>
</evidence>
<feature type="transmembrane region" description="Helical" evidence="1">
    <location>
        <begin position="89"/>
        <end position="110"/>
    </location>
</feature>
<evidence type="ECO:0008006" key="4">
    <source>
        <dbReference type="Google" id="ProtNLM"/>
    </source>
</evidence>
<dbReference type="KEGG" id="kpul:GXN76_07855"/>
<feature type="transmembrane region" description="Helical" evidence="1">
    <location>
        <begin position="20"/>
        <end position="43"/>
    </location>
</feature>
<evidence type="ECO:0000313" key="3">
    <source>
        <dbReference type="Proteomes" id="UP000503088"/>
    </source>
</evidence>
<evidence type="ECO:0000313" key="2">
    <source>
        <dbReference type="EMBL" id="QKG84401.1"/>
    </source>
</evidence>
<gene>
    <name evidence="2" type="ORF">GXN76_07855</name>
</gene>
<keyword evidence="3" id="KW-1185">Reference proteome</keyword>
<feature type="transmembrane region" description="Helical" evidence="1">
    <location>
        <begin position="136"/>
        <end position="157"/>
    </location>
</feature>
<keyword evidence="1" id="KW-0812">Transmembrane</keyword>
<sequence>MAKKKRLTYKQKNWLLSAHVLFVVAWFGGILCMFALLVASLSAKDSTELYATYLNINLLDDVFVKYPALGTLITGFLLAVLTNWGLTRYYWIIVKEFLTLGTIGFGIFYMNRWTDQVTAAISSDGLNALQLSEIKFLVIGNLTNLFALATMVIISYLKPWGKTKTAKKPT</sequence>
<accession>A0A7D3Y9P3</accession>
<dbReference type="AlphaFoldDB" id="A0A7D3Y9P3"/>
<feature type="transmembrane region" description="Helical" evidence="1">
    <location>
        <begin position="63"/>
        <end position="82"/>
    </location>
</feature>
<reference evidence="2 3" key="1">
    <citation type="submission" date="2020-01" db="EMBL/GenBank/DDBJ databases">
        <authorList>
            <person name="Gulvik C.A."/>
            <person name="Batra D.G."/>
        </authorList>
    </citation>
    <scope>NUCLEOTIDE SEQUENCE [LARGE SCALE GENOMIC DNA]</scope>
    <source>
        <strain evidence="2 3">W9323</strain>
    </source>
</reference>
<keyword evidence="1" id="KW-1133">Transmembrane helix</keyword>
<dbReference type="EMBL" id="CP048104">
    <property type="protein sequence ID" value="QKG84401.1"/>
    <property type="molecule type" value="Genomic_DNA"/>
</dbReference>
<dbReference type="RefSeq" id="WP_173222058.1">
    <property type="nucleotide sequence ID" value="NZ_CP048104.1"/>
</dbReference>
<keyword evidence="1" id="KW-0472">Membrane</keyword>
<proteinExistence type="predicted"/>
<protein>
    <recommendedName>
        <fullName evidence="4">DUF2269 family protein</fullName>
    </recommendedName>
</protein>
<name>A0A7D3Y9P3_9BACL</name>
<dbReference type="Proteomes" id="UP000503088">
    <property type="component" value="Chromosome"/>
</dbReference>